<dbReference type="EMBL" id="UINC01105050">
    <property type="protein sequence ID" value="SVC68688.1"/>
    <property type="molecule type" value="Genomic_DNA"/>
</dbReference>
<evidence type="ECO:0000313" key="1">
    <source>
        <dbReference type="EMBL" id="SVC68688.1"/>
    </source>
</evidence>
<accession>A0A382P7I1</accession>
<name>A0A382P7I1_9ZZZZ</name>
<feature type="non-terminal residue" evidence="1">
    <location>
        <position position="1"/>
    </location>
</feature>
<proteinExistence type="predicted"/>
<dbReference type="AlphaFoldDB" id="A0A382P7I1"/>
<organism evidence="1">
    <name type="scientific">marine metagenome</name>
    <dbReference type="NCBI Taxonomy" id="408172"/>
    <lineage>
        <taxon>unclassified sequences</taxon>
        <taxon>metagenomes</taxon>
        <taxon>ecological metagenomes</taxon>
    </lineage>
</organism>
<protein>
    <submittedName>
        <fullName evidence="1">Uncharacterized protein</fullName>
    </submittedName>
</protein>
<gene>
    <name evidence="1" type="ORF">METZ01_LOCUS321542</name>
</gene>
<sequence>RMNNLTAIFVRNWRQRVIDVFCNIWDCRIMTSYLLAITFTVCVSSCVSPPEYKDGLIENIPAVVDETDYFSLSILGDEYSEEKEWNITLLTDSSDVILTTLVVKDLNIGNSDSSFLFLIDDSSDTMFAGTLVSEMVWASEDSVSADGSPKIVKFLGDNFTGRLEYQIIKNPDN</sequence>
<reference evidence="1" key="1">
    <citation type="submission" date="2018-05" db="EMBL/GenBank/DDBJ databases">
        <authorList>
            <person name="Lanie J.A."/>
            <person name="Ng W.-L."/>
            <person name="Kazmierczak K.M."/>
            <person name="Andrzejewski T.M."/>
            <person name="Davidsen T.M."/>
            <person name="Wayne K.J."/>
            <person name="Tettelin H."/>
            <person name="Glass J.I."/>
            <person name="Rusch D."/>
            <person name="Podicherti R."/>
            <person name="Tsui H.-C.T."/>
            <person name="Winkler M.E."/>
        </authorList>
    </citation>
    <scope>NUCLEOTIDE SEQUENCE</scope>
</reference>